<gene>
    <name evidence="1" type="ORF">O181_129771</name>
</gene>
<dbReference type="AlphaFoldDB" id="A0A9Q3L0Q6"/>
<evidence type="ECO:0000313" key="2">
    <source>
        <dbReference type="Proteomes" id="UP000765509"/>
    </source>
</evidence>
<organism evidence="1 2">
    <name type="scientific">Austropuccinia psidii MF-1</name>
    <dbReference type="NCBI Taxonomy" id="1389203"/>
    <lineage>
        <taxon>Eukaryota</taxon>
        <taxon>Fungi</taxon>
        <taxon>Dikarya</taxon>
        <taxon>Basidiomycota</taxon>
        <taxon>Pucciniomycotina</taxon>
        <taxon>Pucciniomycetes</taxon>
        <taxon>Pucciniales</taxon>
        <taxon>Sphaerophragmiaceae</taxon>
        <taxon>Austropuccinia</taxon>
    </lineage>
</organism>
<dbReference type="OrthoDB" id="8892477at2759"/>
<accession>A0A9Q3L0Q6</accession>
<proteinExistence type="predicted"/>
<dbReference type="EMBL" id="AVOT02136775">
    <property type="protein sequence ID" value="MBW0590056.1"/>
    <property type="molecule type" value="Genomic_DNA"/>
</dbReference>
<protein>
    <submittedName>
        <fullName evidence="1">Uncharacterized protein</fullName>
    </submittedName>
</protein>
<name>A0A9Q3L0Q6_9BASI</name>
<dbReference type="Proteomes" id="UP000765509">
    <property type="component" value="Unassembled WGS sequence"/>
</dbReference>
<keyword evidence="2" id="KW-1185">Reference proteome</keyword>
<evidence type="ECO:0000313" key="1">
    <source>
        <dbReference type="EMBL" id="MBW0590056.1"/>
    </source>
</evidence>
<reference evidence="1" key="1">
    <citation type="submission" date="2021-03" db="EMBL/GenBank/DDBJ databases">
        <title>Draft genome sequence of rust myrtle Austropuccinia psidii MF-1, a brazilian biotype.</title>
        <authorList>
            <person name="Quecine M.C."/>
            <person name="Pachon D.M.R."/>
            <person name="Bonatelli M.L."/>
            <person name="Correr F.H."/>
            <person name="Franceschini L.M."/>
            <person name="Leite T.F."/>
            <person name="Margarido G.R.A."/>
            <person name="Almeida C.A."/>
            <person name="Ferrarezi J.A."/>
            <person name="Labate C.A."/>
        </authorList>
    </citation>
    <scope>NUCLEOTIDE SEQUENCE</scope>
    <source>
        <strain evidence="1">MF-1</strain>
    </source>
</reference>
<comment type="caution">
    <text evidence="1">The sequence shown here is derived from an EMBL/GenBank/DDBJ whole genome shotgun (WGS) entry which is preliminary data.</text>
</comment>
<sequence>MLEKGWNTRIPYETLKKDLVDINPIESHFKICLDKARPHGNRCMQYYFKYSKEIWEKSHKPLYFKVVDLVLVSNVRYNNIRGPKELKYYFSGPFMIKALNGPNAVQIELTGELMNKHPDFPLSLIKTYISSDRELFPPINKPPLEIWPLEQGEKNKIVKFLKERRKRNKK</sequence>